<keyword evidence="5" id="KW-0813">Transport</keyword>
<dbReference type="GO" id="GO:0017004">
    <property type="term" value="P:cytochrome complex assembly"/>
    <property type="evidence" value="ECO:0007669"/>
    <property type="project" value="TreeGrafter"/>
</dbReference>
<name>A0A2X0SH17_9PROT</name>
<keyword evidence="8" id="KW-0816">Tricarboxylic acid cycle</keyword>
<dbReference type="GO" id="GO:0009055">
    <property type="term" value="F:electron transfer activity"/>
    <property type="evidence" value="ECO:0007669"/>
    <property type="project" value="TreeGrafter"/>
</dbReference>
<accession>A0A2X0SH17</accession>
<evidence type="ECO:0000256" key="4">
    <source>
        <dbReference type="ARBA" id="ARBA00019425"/>
    </source>
</evidence>
<dbReference type="UniPathway" id="UPA00223"/>
<dbReference type="InterPro" id="IPR000701">
    <property type="entry name" value="SuccDH_FuR_B_TM-su"/>
</dbReference>
<dbReference type="SUPFAM" id="SSF81343">
    <property type="entry name" value="Fumarate reductase respiratory complex transmembrane subunits"/>
    <property type="match status" value="1"/>
</dbReference>
<dbReference type="NCBIfam" id="TIGR02968">
    <property type="entry name" value="succ_dehyd_anc"/>
    <property type="match status" value="1"/>
</dbReference>
<dbReference type="PIRSF" id="PIRSF000169">
    <property type="entry name" value="SDH_D"/>
    <property type="match status" value="1"/>
</dbReference>
<comment type="cofactor">
    <cofactor evidence="17">
        <name>heme</name>
        <dbReference type="ChEBI" id="CHEBI:30413"/>
    </cofactor>
    <text evidence="17">The heme is bound between the two transmembrane subunits.</text>
</comment>
<dbReference type="EMBL" id="LS423452">
    <property type="protein sequence ID" value="SPS05096.1"/>
    <property type="molecule type" value="Genomic_DNA"/>
</dbReference>
<dbReference type="GO" id="GO:0005886">
    <property type="term" value="C:plasma membrane"/>
    <property type="evidence" value="ECO:0007669"/>
    <property type="project" value="UniProtKB-SubCell"/>
</dbReference>
<dbReference type="PANTHER" id="PTHR38689">
    <property type="entry name" value="SUCCINATE DEHYDROGENASE HYDROPHOBIC MEMBRANE ANCHOR SUBUNIT"/>
    <property type="match status" value="1"/>
</dbReference>
<comment type="subcellular location">
    <subcellularLocation>
        <location evidence="2">Cell inner membrane</location>
        <topology evidence="2">Multi-pass membrane protein</topology>
    </subcellularLocation>
</comment>
<feature type="binding site" description="axial binding residue" evidence="17">
    <location>
        <position position="80"/>
    </location>
    <ligand>
        <name>heme</name>
        <dbReference type="ChEBI" id="CHEBI:30413"/>
        <note>ligand shared with second transmembrane subunit</note>
    </ligand>
    <ligandPart>
        <name>Fe</name>
        <dbReference type="ChEBI" id="CHEBI:18248"/>
    </ligandPart>
</feature>
<evidence type="ECO:0000256" key="11">
    <source>
        <dbReference type="ARBA" id="ARBA00022723"/>
    </source>
</evidence>
<keyword evidence="11 17" id="KW-0479">Metal-binding</keyword>
<comment type="function">
    <text evidence="1">Membrane-anchoring subunit of succinate dehydrogenase (SDH).</text>
</comment>
<evidence type="ECO:0000256" key="6">
    <source>
        <dbReference type="ARBA" id="ARBA00022475"/>
    </source>
</evidence>
<evidence type="ECO:0000313" key="19">
    <source>
        <dbReference type="EMBL" id="SPS05096.1"/>
    </source>
</evidence>
<dbReference type="GO" id="GO:0046872">
    <property type="term" value="F:metal ion binding"/>
    <property type="evidence" value="ECO:0007669"/>
    <property type="project" value="UniProtKB-KW"/>
</dbReference>
<evidence type="ECO:0000256" key="13">
    <source>
        <dbReference type="ARBA" id="ARBA00022989"/>
    </source>
</evidence>
<evidence type="ECO:0000256" key="8">
    <source>
        <dbReference type="ARBA" id="ARBA00022532"/>
    </source>
</evidence>
<keyword evidence="9 17" id="KW-0349">Heme</keyword>
<comment type="pathway">
    <text evidence="3">Carbohydrate metabolism; tricarboxylic acid cycle.</text>
</comment>
<protein>
    <recommendedName>
        <fullName evidence="4">Succinate dehydrogenase hydrophobic membrane anchor subunit</fullName>
    </recommendedName>
</protein>
<dbReference type="PANTHER" id="PTHR38689:SF1">
    <property type="entry name" value="SUCCINATE DEHYDROGENASE HYDROPHOBIC MEMBRANE ANCHOR SUBUNIT"/>
    <property type="match status" value="1"/>
</dbReference>
<sequence length="124" mass="14402">MVDRIVTGAHYGLRGWLVQRISAVIMAVYIFFVAGYIVLNSHFGDHLGRGGLDYYQWVMLFSNPLMRSFTLLFLIALFYHAWIGVRDIVMDYVRSAKIRLLIYVLLTVLLLLYSIWAVQILWGI</sequence>
<keyword evidence="13 18" id="KW-1133">Transmembrane helix</keyword>
<evidence type="ECO:0000256" key="9">
    <source>
        <dbReference type="ARBA" id="ARBA00022617"/>
    </source>
</evidence>
<dbReference type="InterPro" id="IPR014312">
    <property type="entry name" value="Succ_DH_anchor"/>
</dbReference>
<feature type="binding site" evidence="16">
    <location>
        <position position="92"/>
    </location>
    <ligand>
        <name>a ubiquinone</name>
        <dbReference type="ChEBI" id="CHEBI:16389"/>
    </ligand>
</feature>
<dbReference type="Gene3D" id="1.20.1300.10">
    <property type="entry name" value="Fumarate reductase/succinate dehydrogenase, transmembrane subunit"/>
    <property type="match status" value="1"/>
</dbReference>
<evidence type="ECO:0000256" key="15">
    <source>
        <dbReference type="ARBA" id="ARBA00023136"/>
    </source>
</evidence>
<evidence type="ECO:0000256" key="1">
    <source>
        <dbReference type="ARBA" id="ARBA00004050"/>
    </source>
</evidence>
<evidence type="ECO:0000256" key="17">
    <source>
        <dbReference type="PIRSR" id="PIRSR000169-2"/>
    </source>
</evidence>
<evidence type="ECO:0000256" key="10">
    <source>
        <dbReference type="ARBA" id="ARBA00022692"/>
    </source>
</evidence>
<keyword evidence="12" id="KW-0249">Electron transport</keyword>
<feature type="transmembrane region" description="Helical" evidence="18">
    <location>
        <begin position="21"/>
        <end position="39"/>
    </location>
</feature>
<keyword evidence="7" id="KW-0997">Cell inner membrane</keyword>
<keyword evidence="6" id="KW-1003">Cell membrane</keyword>
<evidence type="ECO:0000256" key="7">
    <source>
        <dbReference type="ARBA" id="ARBA00022519"/>
    </source>
</evidence>
<dbReference type="CDD" id="cd03494">
    <property type="entry name" value="SQR_TypeC_SdhD"/>
    <property type="match status" value="1"/>
</dbReference>
<evidence type="ECO:0000256" key="2">
    <source>
        <dbReference type="ARBA" id="ARBA00004429"/>
    </source>
</evidence>
<keyword evidence="10 18" id="KW-0812">Transmembrane</keyword>
<organism evidence="19">
    <name type="scientific">Candidatus Nitrotoga fabula</name>
    <dbReference type="NCBI Taxonomy" id="2182327"/>
    <lineage>
        <taxon>Bacteria</taxon>
        <taxon>Pseudomonadati</taxon>
        <taxon>Pseudomonadota</taxon>
        <taxon>Betaproteobacteria</taxon>
        <taxon>Nitrosomonadales</taxon>
        <taxon>Gallionellaceae</taxon>
        <taxon>Candidatus Nitrotoga</taxon>
    </lineage>
</organism>
<evidence type="ECO:0000256" key="12">
    <source>
        <dbReference type="ARBA" id="ARBA00022982"/>
    </source>
</evidence>
<keyword evidence="14 17" id="KW-0408">Iron</keyword>
<evidence type="ECO:0000256" key="14">
    <source>
        <dbReference type="ARBA" id="ARBA00023004"/>
    </source>
</evidence>
<dbReference type="GO" id="GO:0006099">
    <property type="term" value="P:tricarboxylic acid cycle"/>
    <property type="evidence" value="ECO:0007669"/>
    <property type="project" value="UniProtKB-UniPathway"/>
</dbReference>
<reference evidence="19" key="1">
    <citation type="submission" date="2018-05" db="EMBL/GenBank/DDBJ databases">
        <authorList>
            <person name="Lanie J.A."/>
            <person name="Ng W.-L."/>
            <person name="Kazmierczak K.M."/>
            <person name="Andrzejewski T.M."/>
            <person name="Davidsen T.M."/>
            <person name="Wayne K.J."/>
            <person name="Tettelin H."/>
            <person name="Glass J.I."/>
            <person name="Rusch D."/>
            <person name="Podicherti R."/>
            <person name="Tsui H.-C.T."/>
            <person name="Winkler M.E."/>
        </authorList>
    </citation>
    <scope>NUCLEOTIDE SEQUENCE</scope>
    <source>
        <strain evidence="19">KNB</strain>
    </source>
</reference>
<keyword evidence="15 18" id="KW-0472">Membrane</keyword>
<dbReference type="Pfam" id="PF01127">
    <property type="entry name" value="Sdh_cyt"/>
    <property type="match status" value="1"/>
</dbReference>
<evidence type="ECO:0000256" key="5">
    <source>
        <dbReference type="ARBA" id="ARBA00022448"/>
    </source>
</evidence>
<gene>
    <name evidence="19" type="primary">sdhD</name>
    <name evidence="19" type="ORF">NITFAB_0685</name>
</gene>
<proteinExistence type="predicted"/>
<dbReference type="AlphaFoldDB" id="A0A2X0SH17"/>
<evidence type="ECO:0000256" key="18">
    <source>
        <dbReference type="SAM" id="Phobius"/>
    </source>
</evidence>
<evidence type="ECO:0000256" key="3">
    <source>
        <dbReference type="ARBA" id="ARBA00005163"/>
    </source>
</evidence>
<feature type="transmembrane region" description="Helical" evidence="18">
    <location>
        <begin position="54"/>
        <end position="79"/>
    </location>
</feature>
<evidence type="ECO:0000256" key="16">
    <source>
        <dbReference type="PIRSR" id="PIRSR000169-1"/>
    </source>
</evidence>
<feature type="transmembrane region" description="Helical" evidence="18">
    <location>
        <begin position="100"/>
        <end position="122"/>
    </location>
</feature>
<dbReference type="GO" id="GO:0020037">
    <property type="term" value="F:heme binding"/>
    <property type="evidence" value="ECO:0007669"/>
    <property type="project" value="InterPro"/>
</dbReference>
<dbReference type="InterPro" id="IPR034804">
    <property type="entry name" value="SQR/QFR_C/D"/>
</dbReference>